<organism evidence="10 11">
    <name type="scientific">Meloidogyne graminicola</name>
    <dbReference type="NCBI Taxonomy" id="189291"/>
    <lineage>
        <taxon>Eukaryota</taxon>
        <taxon>Metazoa</taxon>
        <taxon>Ecdysozoa</taxon>
        <taxon>Nematoda</taxon>
        <taxon>Chromadorea</taxon>
        <taxon>Rhabditida</taxon>
        <taxon>Tylenchina</taxon>
        <taxon>Tylenchomorpha</taxon>
        <taxon>Tylenchoidea</taxon>
        <taxon>Meloidogynidae</taxon>
        <taxon>Meloidogyninae</taxon>
        <taxon>Meloidogyne</taxon>
    </lineage>
</organism>
<dbReference type="PANTHER" id="PTHR10343:SF84">
    <property type="entry name" value="5'-AMP-ACTIVATED PROTEIN KINASE SUBUNIT BETA-1"/>
    <property type="match status" value="1"/>
</dbReference>
<evidence type="ECO:0000256" key="4">
    <source>
        <dbReference type="ARBA" id="ARBA00022832"/>
    </source>
</evidence>
<comment type="similarity">
    <text evidence="1">Belongs to the 5'-AMP-activated protein kinase beta subunit family.</text>
</comment>
<dbReference type="InterPro" id="IPR037256">
    <property type="entry name" value="ASC_dom_sf"/>
</dbReference>
<dbReference type="PANTHER" id="PTHR10343">
    <property type="entry name" value="5'-AMP-ACTIVATED PROTEIN KINASE , BETA SUBUNIT"/>
    <property type="match status" value="1"/>
</dbReference>
<dbReference type="InterPro" id="IPR032640">
    <property type="entry name" value="AMPK1_CBM"/>
</dbReference>
<dbReference type="SUPFAM" id="SSF160219">
    <property type="entry name" value="AMPKBI-like"/>
    <property type="match status" value="1"/>
</dbReference>
<dbReference type="Gene3D" id="2.60.40.10">
    <property type="entry name" value="Immunoglobulins"/>
    <property type="match status" value="1"/>
</dbReference>
<dbReference type="AlphaFoldDB" id="A0A8S9ZJK8"/>
<gene>
    <name evidence="10" type="ORF">Mgra_00007234</name>
</gene>
<keyword evidence="3" id="KW-0597">Phosphoprotein</keyword>
<dbReference type="InterPro" id="IPR050827">
    <property type="entry name" value="CRP1_MDG1_kinase"/>
</dbReference>
<evidence type="ECO:0000313" key="10">
    <source>
        <dbReference type="EMBL" id="KAF7633352.1"/>
    </source>
</evidence>
<dbReference type="InterPro" id="IPR006828">
    <property type="entry name" value="ASC_dom"/>
</dbReference>
<feature type="domain" description="Association with the SNF1 complex (ASC)" evidence="9">
    <location>
        <begin position="197"/>
        <end position="282"/>
    </location>
</feature>
<protein>
    <recommendedName>
        <fullName evidence="7">5'-AMP-activated protein kinase subunit beta-1</fullName>
    </recommendedName>
</protein>
<evidence type="ECO:0000256" key="6">
    <source>
        <dbReference type="ARBA" id="ARBA00025180"/>
    </source>
</evidence>
<dbReference type="GO" id="GO:0019901">
    <property type="term" value="F:protein kinase binding"/>
    <property type="evidence" value="ECO:0007669"/>
    <property type="project" value="TreeGrafter"/>
</dbReference>
<dbReference type="Pfam" id="PF04739">
    <property type="entry name" value="AMPKBI"/>
    <property type="match status" value="1"/>
</dbReference>
<sequence>MGNNQGGLHKRERVSDSQRRPVPTTPTSTVPSTGHHALQSQSSTGDDGCPVQMKIAKAELAEALEHLAANEYPVVFKWTSQSQNAKHVYLTGSWDNWKRKIPLVKSTNDFTTIIDLCPGRYEYKFLVDGRWMVDDCGLKTDNPMGSQNNVISIDEQDFAVFDALDKDLQASNAGEQMRMMNSTGASQPTHDTPNDRELERLREFTQQLPDRRDFEKASNPPILPPHLLQDTPVQCDPNVLPEPNHVMLNHLYALSIKDGVMVLSATHRHRKKYVTTLLYKPI</sequence>
<name>A0A8S9ZJK8_9BILA</name>
<dbReference type="GO" id="GO:0005634">
    <property type="term" value="C:nucleus"/>
    <property type="evidence" value="ECO:0007669"/>
    <property type="project" value="TreeGrafter"/>
</dbReference>
<keyword evidence="5" id="KW-0443">Lipid metabolism</keyword>
<accession>A0A8S9ZJK8</accession>
<evidence type="ECO:0000256" key="1">
    <source>
        <dbReference type="ARBA" id="ARBA00010926"/>
    </source>
</evidence>
<evidence type="ECO:0000313" key="11">
    <source>
        <dbReference type="Proteomes" id="UP000605970"/>
    </source>
</evidence>
<dbReference type="SMART" id="SM01010">
    <property type="entry name" value="AMPKBI"/>
    <property type="match status" value="1"/>
</dbReference>
<dbReference type="Pfam" id="PF16561">
    <property type="entry name" value="AMPK1_CBM"/>
    <property type="match status" value="1"/>
</dbReference>
<evidence type="ECO:0000256" key="8">
    <source>
        <dbReference type="SAM" id="MobiDB-lite"/>
    </source>
</evidence>
<comment type="caution">
    <text evidence="10">The sequence shown here is derived from an EMBL/GenBank/DDBJ whole genome shotgun (WGS) entry which is preliminary data.</text>
</comment>
<evidence type="ECO:0000256" key="5">
    <source>
        <dbReference type="ARBA" id="ARBA00023098"/>
    </source>
</evidence>
<comment type="function">
    <text evidence="6">Non-catalytic subunit of AMP-activated protein kinase (AMPK), an energy sensor protein kinase that plays a key role in regulating cellular energy metabolism. In response to reduction of intracellular ATP levels, AMPK activates energy-producing pathways and inhibits energy-consuming processes: inhibits protein, carbohydrate and lipid biosynthesis, as well as cell growth and proliferation. AMPK acts via direct phosphorylation of metabolic enzymes, and by longer-term effects via phosphorylation of transcription regulators. Also acts as a regulator of cellular polarity by remodeling the actin cytoskeleton; probably by indirectly activating myosin. Beta non-catalytic subunit acts as a scaffold on which the AMPK complex assembles, via its C-terminus that bridges alpha (PRKAA1 or PRKAA2) and gamma subunits (PRKAG1, PRKAG2 or PRKAG3).</text>
</comment>
<feature type="region of interest" description="Disordered" evidence="8">
    <location>
        <begin position="1"/>
        <end position="50"/>
    </location>
</feature>
<dbReference type="Proteomes" id="UP000605970">
    <property type="component" value="Unassembled WGS sequence"/>
</dbReference>
<keyword evidence="11" id="KW-1185">Reference proteome</keyword>
<reference evidence="10" key="1">
    <citation type="journal article" date="2020" name="Ecol. Evol.">
        <title>Genome structure and content of the rice root-knot nematode (Meloidogyne graminicola).</title>
        <authorList>
            <person name="Phan N.T."/>
            <person name="Danchin E.G.J."/>
            <person name="Klopp C."/>
            <person name="Perfus-Barbeoch L."/>
            <person name="Kozlowski D.K."/>
            <person name="Koutsovoulos G.D."/>
            <person name="Lopez-Roques C."/>
            <person name="Bouchez O."/>
            <person name="Zahm M."/>
            <person name="Besnard G."/>
            <person name="Bellafiore S."/>
        </authorList>
    </citation>
    <scope>NUCLEOTIDE SEQUENCE</scope>
    <source>
        <strain evidence="10">VN-18</strain>
    </source>
</reference>
<evidence type="ECO:0000256" key="2">
    <source>
        <dbReference type="ARBA" id="ARBA00022516"/>
    </source>
</evidence>
<dbReference type="FunFam" id="2.60.40.10:FF:000139">
    <property type="entry name" value="Protein kinase AMP-activated non-catalytic subunit beta 1"/>
    <property type="match status" value="1"/>
</dbReference>
<dbReference type="OrthoDB" id="531008at2759"/>
<dbReference type="GO" id="GO:0031588">
    <property type="term" value="C:nucleotide-activated protein kinase complex"/>
    <property type="evidence" value="ECO:0007669"/>
    <property type="project" value="TreeGrafter"/>
</dbReference>
<evidence type="ECO:0000259" key="9">
    <source>
        <dbReference type="SMART" id="SM01010"/>
    </source>
</evidence>
<dbReference type="Gene3D" id="6.20.250.60">
    <property type="match status" value="1"/>
</dbReference>
<evidence type="ECO:0000256" key="7">
    <source>
        <dbReference type="ARBA" id="ARBA00040010"/>
    </source>
</evidence>
<dbReference type="CDD" id="cd02859">
    <property type="entry name" value="E_set_AMPKbeta_like_N"/>
    <property type="match status" value="1"/>
</dbReference>
<dbReference type="EMBL" id="JABEBT010000078">
    <property type="protein sequence ID" value="KAF7633352.1"/>
    <property type="molecule type" value="Genomic_DNA"/>
</dbReference>
<proteinExistence type="inferred from homology"/>
<evidence type="ECO:0000256" key="3">
    <source>
        <dbReference type="ARBA" id="ARBA00022553"/>
    </source>
</evidence>
<feature type="compositionally biased region" description="Low complexity" evidence="8">
    <location>
        <begin position="21"/>
        <end position="33"/>
    </location>
</feature>
<dbReference type="InterPro" id="IPR014756">
    <property type="entry name" value="Ig_E-set"/>
</dbReference>
<keyword evidence="2" id="KW-0444">Lipid biosynthesis</keyword>
<dbReference type="InterPro" id="IPR013783">
    <property type="entry name" value="Ig-like_fold"/>
</dbReference>
<dbReference type="GO" id="GO:0006631">
    <property type="term" value="P:fatty acid metabolic process"/>
    <property type="evidence" value="ECO:0007669"/>
    <property type="project" value="UniProtKB-KW"/>
</dbReference>
<dbReference type="SUPFAM" id="SSF81296">
    <property type="entry name" value="E set domains"/>
    <property type="match status" value="1"/>
</dbReference>
<dbReference type="GO" id="GO:0005737">
    <property type="term" value="C:cytoplasm"/>
    <property type="evidence" value="ECO:0007669"/>
    <property type="project" value="TreeGrafter"/>
</dbReference>
<dbReference type="GO" id="GO:0007165">
    <property type="term" value="P:signal transduction"/>
    <property type="evidence" value="ECO:0007669"/>
    <property type="project" value="TreeGrafter"/>
</dbReference>
<keyword evidence="4" id="KW-0276">Fatty acid metabolism</keyword>